<dbReference type="Pfam" id="PF04069">
    <property type="entry name" value="OpuAC"/>
    <property type="match status" value="1"/>
</dbReference>
<reference evidence="2 3" key="1">
    <citation type="submission" date="2024-08" db="EMBL/GenBank/DDBJ databases">
        <authorList>
            <person name="Ishaq N."/>
        </authorList>
    </citation>
    <scope>NUCLEOTIDE SEQUENCE [LARGE SCALE GENOMIC DNA]</scope>
    <source>
        <strain evidence="2 3">JCM 30400</strain>
    </source>
</reference>
<evidence type="ECO:0000259" key="1">
    <source>
        <dbReference type="Pfam" id="PF04069"/>
    </source>
</evidence>
<dbReference type="Proteomes" id="UP001569414">
    <property type="component" value="Unassembled WGS sequence"/>
</dbReference>
<sequence>MFLFFKVMVMRPIRVGHIDLSFHDASAREVEKILEDFGHRVQRYTASHEVMFSMLGSDQEDMLVSAWLPASHQKYLTPMEHVVRKLTVLYKPFCIWGVPEHIPAEEVRAVGDLLKPEVLEKMSRRIQGINPGAGISRFSVKMIDAYRLGDAGYYFRPGTETECFGRFEEAVNSGEWIVIPLWHPQFLHHRFQIRALEEPEGLLGGTDKATLLTRKSSEMFIGEKALKALKQLYLGNERVSELDDLLQSKDSS</sequence>
<evidence type="ECO:0000313" key="3">
    <source>
        <dbReference type="Proteomes" id="UP001569414"/>
    </source>
</evidence>
<dbReference type="RefSeq" id="WP_371842875.1">
    <property type="nucleotide sequence ID" value="NZ_JBGMEL010000004.1"/>
</dbReference>
<dbReference type="Gene3D" id="3.10.105.10">
    <property type="entry name" value="Dipeptide-binding Protein, Domain 3"/>
    <property type="match status" value="1"/>
</dbReference>
<accession>A0ABV4NKY4</accession>
<protein>
    <submittedName>
        <fullName evidence="2">Glycine betaine ABC transporter substrate-binding protein</fullName>
    </submittedName>
</protein>
<dbReference type="Gene3D" id="3.40.190.100">
    <property type="entry name" value="Glycine betaine-binding periplasmic protein, domain 2"/>
    <property type="match status" value="1"/>
</dbReference>
<dbReference type="SUPFAM" id="SSF53850">
    <property type="entry name" value="Periplasmic binding protein-like II"/>
    <property type="match status" value="1"/>
</dbReference>
<comment type="caution">
    <text evidence="2">The sequence shown here is derived from an EMBL/GenBank/DDBJ whole genome shotgun (WGS) entry which is preliminary data.</text>
</comment>
<dbReference type="EMBL" id="JBGMEL010000004">
    <property type="protein sequence ID" value="MFA0789980.1"/>
    <property type="molecule type" value="Genomic_DNA"/>
</dbReference>
<gene>
    <name evidence="2" type="ORF">ACCI51_05430</name>
</gene>
<evidence type="ECO:0000313" key="2">
    <source>
        <dbReference type="EMBL" id="MFA0789980.1"/>
    </source>
</evidence>
<feature type="domain" description="ABC-type glycine betaine transport system substrate-binding" evidence="1">
    <location>
        <begin position="12"/>
        <end position="248"/>
    </location>
</feature>
<proteinExistence type="predicted"/>
<dbReference type="InterPro" id="IPR007210">
    <property type="entry name" value="ABC_Gly_betaine_transp_sub-bd"/>
</dbReference>
<organism evidence="2 3">
    <name type="scientific">Microbulbifer echini</name>
    <dbReference type="NCBI Taxonomy" id="1529067"/>
    <lineage>
        <taxon>Bacteria</taxon>
        <taxon>Pseudomonadati</taxon>
        <taxon>Pseudomonadota</taxon>
        <taxon>Gammaproteobacteria</taxon>
        <taxon>Cellvibrionales</taxon>
        <taxon>Microbulbiferaceae</taxon>
        <taxon>Microbulbifer</taxon>
    </lineage>
</organism>
<name>A0ABV4NKY4_9GAMM</name>
<keyword evidence="3" id="KW-1185">Reference proteome</keyword>